<feature type="domain" description="Type II/III secretion system secretin-like" evidence="5">
    <location>
        <begin position="236"/>
        <end position="388"/>
    </location>
</feature>
<dbReference type="PATRIC" id="fig|1193502.14.peg.784"/>
<dbReference type="Proteomes" id="UP000094609">
    <property type="component" value="Chromosome"/>
</dbReference>
<comment type="subcellular location">
    <subcellularLocation>
        <location evidence="1">Membrane</location>
    </subcellularLocation>
</comment>
<evidence type="ECO:0000256" key="4">
    <source>
        <dbReference type="RuleBase" id="RU004003"/>
    </source>
</evidence>
<dbReference type="GO" id="GO:0015627">
    <property type="term" value="C:type II protein secretion system complex"/>
    <property type="evidence" value="ECO:0007669"/>
    <property type="project" value="TreeGrafter"/>
</dbReference>
<dbReference type="InterPro" id="IPR004846">
    <property type="entry name" value="T2SS/T3SS_dom"/>
</dbReference>
<protein>
    <submittedName>
        <fullName evidence="6">Putative secretion pathway protein D</fullName>
    </submittedName>
</protein>
<dbReference type="PANTHER" id="PTHR30332">
    <property type="entry name" value="PROBABLE GENERAL SECRETION PATHWAY PROTEIN D"/>
    <property type="match status" value="1"/>
</dbReference>
<dbReference type="EMBL" id="CP017111">
    <property type="protein sequence ID" value="AOO64560.1"/>
    <property type="molecule type" value="Genomic_DNA"/>
</dbReference>
<dbReference type="Pfam" id="PF00263">
    <property type="entry name" value="Secretin"/>
    <property type="match status" value="1"/>
</dbReference>
<dbReference type="InterPro" id="IPR050810">
    <property type="entry name" value="Bact_Secretion_Sys_Channel"/>
</dbReference>
<dbReference type="PANTHER" id="PTHR30332:SF24">
    <property type="entry name" value="SECRETIN GSPD-RELATED"/>
    <property type="match status" value="1"/>
</dbReference>
<evidence type="ECO:0000313" key="6">
    <source>
        <dbReference type="EMBL" id="AOO64560.1"/>
    </source>
</evidence>
<reference evidence="7" key="1">
    <citation type="submission" date="2016-08" db="EMBL/GenBank/DDBJ databases">
        <title>Complete genome sequence of the organohalide-respiring Epsilonproteobacterium Sulfurospirillum halorespirans.</title>
        <authorList>
            <person name="Goris T."/>
            <person name="Zimmermann J."/>
            <person name="Schenz B."/>
            <person name="Lemos M."/>
            <person name="Hackermueller J."/>
            <person name="Diekert G."/>
        </authorList>
    </citation>
    <scope>NUCLEOTIDE SEQUENCE [LARGE SCALE GENOMIC DNA]</scope>
    <source>
        <strain>DSM 13726</strain>
        <strain evidence="7">PCE-M2</strain>
    </source>
</reference>
<dbReference type="KEGG" id="shal:SHALO_0778"/>
<dbReference type="STRING" id="1193502.SHALO_0778"/>
<evidence type="ECO:0000259" key="5">
    <source>
        <dbReference type="Pfam" id="PF00263"/>
    </source>
</evidence>
<keyword evidence="3" id="KW-0472">Membrane</keyword>
<organism evidence="6 7">
    <name type="scientific">Sulfurospirillum halorespirans DSM 13726</name>
    <dbReference type="NCBI Taxonomy" id="1193502"/>
    <lineage>
        <taxon>Bacteria</taxon>
        <taxon>Pseudomonadati</taxon>
        <taxon>Campylobacterota</taxon>
        <taxon>Epsilonproteobacteria</taxon>
        <taxon>Campylobacterales</taxon>
        <taxon>Sulfurospirillaceae</taxon>
        <taxon>Sulfurospirillum</taxon>
    </lineage>
</organism>
<keyword evidence="2" id="KW-0732">Signal</keyword>
<accession>A0A1D7THY8</accession>
<evidence type="ECO:0000313" key="7">
    <source>
        <dbReference type="Proteomes" id="UP000094609"/>
    </source>
</evidence>
<name>A0A1D7THY8_9BACT</name>
<sequence length="391" mass="44011">MLLISSVFAESIKYSVPLREFAQKVATDNKVNILIQESVDDEQVTFFIGDKDATVYLPAFKKMLYLKGLDLKKDKSDFYYIEPIPEKKEEPKKEPEPIKDVFHSVTLKNPVFVDVENLLKMHDGVKYTYISSTNSVSFFCKPEYSAELLKSIASLDVPYSQIQFKITVLETSLEDIKDRGANLSAYMQSVQKTDSDGNSVNSSYNYFLNLITMPYSATTNVLDNSKSGFYGVLKYLNQNGFTEIKNSPVVTARNQTEASFSSVINTRYSVGTSSYSNASSTSSTSYTYRDVGLKVIIKPIIIENIVHFDLTLILEDILDNDTLKTSKKELKSNYGLQRGELLVLSGINKETQLDSSYNVPVLSSIWLLGELFKYESKTKTNSIITIAIEVL</sequence>
<dbReference type="GO" id="GO:0016020">
    <property type="term" value="C:membrane"/>
    <property type="evidence" value="ECO:0007669"/>
    <property type="project" value="UniProtKB-SubCell"/>
</dbReference>
<keyword evidence="7" id="KW-1185">Reference proteome</keyword>
<evidence type="ECO:0000256" key="3">
    <source>
        <dbReference type="ARBA" id="ARBA00023136"/>
    </source>
</evidence>
<dbReference type="AlphaFoldDB" id="A0A1D7THY8"/>
<comment type="similarity">
    <text evidence="4">Belongs to the bacterial secretin family.</text>
</comment>
<dbReference type="GO" id="GO:0009306">
    <property type="term" value="P:protein secretion"/>
    <property type="evidence" value="ECO:0007669"/>
    <property type="project" value="InterPro"/>
</dbReference>
<evidence type="ECO:0000256" key="2">
    <source>
        <dbReference type="ARBA" id="ARBA00022729"/>
    </source>
</evidence>
<gene>
    <name evidence="6" type="ORF">SHALO_0778</name>
</gene>
<evidence type="ECO:0000256" key="1">
    <source>
        <dbReference type="ARBA" id="ARBA00004370"/>
    </source>
</evidence>
<proteinExistence type="inferred from homology"/>